<evidence type="ECO:0000256" key="1">
    <source>
        <dbReference type="SAM" id="SignalP"/>
    </source>
</evidence>
<dbReference type="RefSeq" id="XP_030369237.1">
    <property type="nucleotide sequence ID" value="XM_030513377.1"/>
</dbReference>
<sequence length="258" mass="29017">MQKVILLALLVAATTTATPVNQASPMNFGEALTNMYTAFQKMMPCGYPADNIPVLDPFRIEQQFFNASTDDYSFVGNITNLYITGLSNFHHVGKSYNEDTGFSSFDIIFPEIQILGEYDVNGFMNVAGFLLRWTQSGLINEKFIDLRYVASYTIASPVNATDKLSVTNVNLNFYLSDAAFDNWNVLWDISTNNFVNKADRELLLMLVEQIQPQVNYILDKYALPYINEYLGQMSMDQLINTLNGMAATFEEADCNVVA</sequence>
<dbReference type="InterPro" id="IPR038606">
    <property type="entry name" value="To_sf"/>
</dbReference>
<feature type="chain" id="PRO_5026926974" evidence="1">
    <location>
        <begin position="18"/>
        <end position="258"/>
    </location>
</feature>
<dbReference type="PANTHER" id="PTHR20993">
    <property type="entry name" value="GH07914P"/>
    <property type="match status" value="1"/>
</dbReference>
<feature type="signal peptide" evidence="1">
    <location>
        <begin position="1"/>
        <end position="17"/>
    </location>
</feature>
<organism evidence="2 3">
    <name type="scientific">Drosophila lebanonensis</name>
    <name type="common">Fruit fly</name>
    <name type="synonym">Scaptodrosophila lebanonensis</name>
    <dbReference type="NCBI Taxonomy" id="7225"/>
    <lineage>
        <taxon>Eukaryota</taxon>
        <taxon>Metazoa</taxon>
        <taxon>Ecdysozoa</taxon>
        <taxon>Arthropoda</taxon>
        <taxon>Hexapoda</taxon>
        <taxon>Insecta</taxon>
        <taxon>Pterygota</taxon>
        <taxon>Neoptera</taxon>
        <taxon>Endopterygota</taxon>
        <taxon>Diptera</taxon>
        <taxon>Brachycera</taxon>
        <taxon>Muscomorpha</taxon>
        <taxon>Ephydroidea</taxon>
        <taxon>Drosophilidae</taxon>
        <taxon>Scaptodrosophila</taxon>
    </lineage>
</organism>
<dbReference type="SMART" id="SM00700">
    <property type="entry name" value="JHBP"/>
    <property type="match status" value="1"/>
</dbReference>
<dbReference type="PANTHER" id="PTHR20993:SF0">
    <property type="entry name" value="GH07914P"/>
    <property type="match status" value="1"/>
</dbReference>
<dbReference type="Pfam" id="PF06585">
    <property type="entry name" value="JHBP"/>
    <property type="match status" value="1"/>
</dbReference>
<dbReference type="OrthoDB" id="6370791at2759"/>
<dbReference type="Proteomes" id="UP000504634">
    <property type="component" value="Unplaced"/>
</dbReference>
<gene>
    <name evidence="3" type="primary">LOC115620233</name>
</gene>
<evidence type="ECO:0000313" key="2">
    <source>
        <dbReference type="Proteomes" id="UP000504634"/>
    </source>
</evidence>
<reference evidence="3" key="1">
    <citation type="submission" date="2025-08" db="UniProtKB">
        <authorList>
            <consortium name="RefSeq"/>
        </authorList>
    </citation>
    <scope>IDENTIFICATION</scope>
    <source>
        <strain evidence="3">11010-0011.00</strain>
        <tissue evidence="3">Whole body</tissue>
    </source>
</reference>
<evidence type="ECO:0000313" key="3">
    <source>
        <dbReference type="RefSeq" id="XP_030369237.1"/>
    </source>
</evidence>
<accession>A0A6J2T2X7</accession>
<dbReference type="InterPro" id="IPR010562">
    <property type="entry name" value="Haemolymph_juvenile_hormone-bd"/>
</dbReference>
<name>A0A6J2T2X7_DROLE</name>
<dbReference type="GeneID" id="115620233"/>
<dbReference type="AlphaFoldDB" id="A0A6J2T2X7"/>
<protein>
    <submittedName>
        <fullName evidence="3">Uncharacterized protein LOC115620233</fullName>
    </submittedName>
</protein>
<dbReference type="Gene3D" id="3.15.10.30">
    <property type="entry name" value="Haemolymph juvenile hormone binding protein"/>
    <property type="match status" value="1"/>
</dbReference>
<keyword evidence="1" id="KW-0732">Signal</keyword>
<proteinExistence type="predicted"/>
<keyword evidence="2" id="KW-1185">Reference proteome</keyword>